<evidence type="ECO:0000313" key="2">
    <source>
        <dbReference type="Proteomes" id="UP000663848"/>
    </source>
</evidence>
<feature type="non-terminal residue" evidence="1">
    <location>
        <position position="59"/>
    </location>
</feature>
<comment type="caution">
    <text evidence="1">The sequence shown here is derived from an EMBL/GenBank/DDBJ whole genome shotgun (WGS) entry which is preliminary data.</text>
</comment>
<evidence type="ECO:0000313" key="1">
    <source>
        <dbReference type="EMBL" id="CAF5116589.1"/>
    </source>
</evidence>
<dbReference type="Proteomes" id="UP000663848">
    <property type="component" value="Unassembled WGS sequence"/>
</dbReference>
<accession>A0A822F201</accession>
<reference evidence="1" key="1">
    <citation type="submission" date="2021-02" db="EMBL/GenBank/DDBJ databases">
        <authorList>
            <person name="Nowell W R."/>
        </authorList>
    </citation>
    <scope>NUCLEOTIDE SEQUENCE</scope>
</reference>
<organism evidence="1 2">
    <name type="scientific">Rotaria socialis</name>
    <dbReference type="NCBI Taxonomy" id="392032"/>
    <lineage>
        <taxon>Eukaryota</taxon>
        <taxon>Metazoa</taxon>
        <taxon>Spiralia</taxon>
        <taxon>Gnathifera</taxon>
        <taxon>Rotifera</taxon>
        <taxon>Eurotatoria</taxon>
        <taxon>Bdelloidea</taxon>
        <taxon>Philodinida</taxon>
        <taxon>Philodinidae</taxon>
        <taxon>Rotaria</taxon>
    </lineage>
</organism>
<name>A0A822F201_9BILA</name>
<sequence length="59" mass="6789">MGGIHDTMLACMLEQKNENNNSNTIESRSNLRIRKANEALGFMYEEIPTFDVEYAKEYG</sequence>
<protein>
    <submittedName>
        <fullName evidence="1">Uncharacterized protein</fullName>
    </submittedName>
</protein>
<dbReference type="AlphaFoldDB" id="A0A822F201"/>
<proteinExistence type="predicted"/>
<dbReference type="EMBL" id="CAJOBR010078075">
    <property type="protein sequence ID" value="CAF5116589.1"/>
    <property type="molecule type" value="Genomic_DNA"/>
</dbReference>
<gene>
    <name evidence="1" type="ORF">QYT958_LOCUS45792</name>
</gene>